<dbReference type="InterPro" id="IPR016035">
    <property type="entry name" value="Acyl_Trfase/lysoPLipase"/>
</dbReference>
<evidence type="ECO:0000313" key="6">
    <source>
        <dbReference type="EMBL" id="THV44188.1"/>
    </source>
</evidence>
<organism evidence="6 7">
    <name type="scientific">Botrytis galanthina</name>
    <dbReference type="NCBI Taxonomy" id="278940"/>
    <lineage>
        <taxon>Eukaryota</taxon>
        <taxon>Fungi</taxon>
        <taxon>Dikarya</taxon>
        <taxon>Ascomycota</taxon>
        <taxon>Pezizomycotina</taxon>
        <taxon>Leotiomycetes</taxon>
        <taxon>Helotiales</taxon>
        <taxon>Sclerotiniaceae</taxon>
        <taxon>Botrytis</taxon>
    </lineage>
</organism>
<dbReference type="SUPFAM" id="SSF48452">
    <property type="entry name" value="TPR-like"/>
    <property type="match status" value="1"/>
</dbReference>
<keyword evidence="1 4" id="KW-0378">Hydrolase</keyword>
<dbReference type="InterPro" id="IPR011990">
    <property type="entry name" value="TPR-like_helical_dom_sf"/>
</dbReference>
<evidence type="ECO:0000259" key="5">
    <source>
        <dbReference type="PROSITE" id="PS51635"/>
    </source>
</evidence>
<dbReference type="PANTHER" id="PTHR24185:SF1">
    <property type="entry name" value="CALCIUM-INDEPENDENT PHOSPHOLIPASE A2-GAMMA"/>
    <property type="match status" value="1"/>
</dbReference>
<dbReference type="Gene3D" id="1.25.40.10">
    <property type="entry name" value="Tetratricopeptide repeat domain"/>
    <property type="match status" value="1"/>
</dbReference>
<dbReference type="CDD" id="cd07216">
    <property type="entry name" value="Pat17_PNPLA8_PNPLA9_like3"/>
    <property type="match status" value="1"/>
</dbReference>
<dbReference type="InterPro" id="IPR027417">
    <property type="entry name" value="P-loop_NTPase"/>
</dbReference>
<feature type="active site" description="Nucleophile" evidence="4">
    <location>
        <position position="51"/>
    </location>
</feature>
<dbReference type="Gene3D" id="3.40.50.300">
    <property type="entry name" value="P-loop containing nucleotide triphosphate hydrolases"/>
    <property type="match status" value="1"/>
</dbReference>
<feature type="active site" description="Proton acceptor" evidence="4">
    <location>
        <position position="196"/>
    </location>
</feature>
<dbReference type="Pfam" id="PF01734">
    <property type="entry name" value="Patatin"/>
    <property type="match status" value="1"/>
</dbReference>
<dbReference type="GO" id="GO:0016020">
    <property type="term" value="C:membrane"/>
    <property type="evidence" value="ECO:0007669"/>
    <property type="project" value="TreeGrafter"/>
</dbReference>
<evidence type="ECO:0000256" key="3">
    <source>
        <dbReference type="ARBA" id="ARBA00023098"/>
    </source>
</evidence>
<proteinExistence type="predicted"/>
<dbReference type="Gene3D" id="3.40.1090.10">
    <property type="entry name" value="Cytosolic phospholipase A2 catalytic domain"/>
    <property type="match status" value="1"/>
</dbReference>
<dbReference type="AlphaFoldDB" id="A0A4S8QI10"/>
<dbReference type="SUPFAM" id="SSF52151">
    <property type="entry name" value="FabD/lysophospholipase-like"/>
    <property type="match status" value="1"/>
</dbReference>
<keyword evidence="7" id="KW-1185">Reference proteome</keyword>
<dbReference type="SUPFAM" id="SSF52540">
    <property type="entry name" value="P-loop containing nucleoside triphosphate hydrolases"/>
    <property type="match status" value="1"/>
</dbReference>
<gene>
    <name evidence="6" type="ORF">BGAL_0706g00010</name>
</gene>
<sequence>MTTDGGGIRGLSELIILDEIMNRLKYTLKHTLKSPVDLLPADYFDMICGTSTGGLIALLLGRLRFSIAEAIRCYASLGKEIFKNKRSKSVHGYAFDSSNMERAVKNLLEVKYGQGHGDDRMLAEEEETRHSCKAFVCAVSSSHVEGDPTKFRTWSVAKDRSPNCKIWEAARATCAAPRFFQSIFIEENGIDEEFVDAGLGCNNPIKQLISEAKSEFAQTRPVACILSIVAGIPKALGFTRPKSLTEKVAPMSLVNVLKGMATSTEKEAAEMEKKFANVPGVYNRINVGRDIGDIGLEELEELGQVKSHTRAYLRNDGISRQIDGIVAALAHKTQPGIQLYQLDNHVTLPSVTQHICFPRSQADRHGFVPRSCMHAIDFLQGMGGSGKTQLALYYCRKAVSQGGFKAVLWIDGTAKTSVEQSFSNIAHSIIGKSLGAVDIKSFPALVRNQIETWKEPWLLVFDNFDDPADYDITKYLPQSDSGLIIVTGRHPAGNDLGYSIPIGDLLEEEAMNLLFHRTKKERTHANVEDARKICCHLSCLALAVDQAGAYIKSRGIELSLFIEHFDKQQENIMAWSLPLKNYKRLDPATPDQEITLTVSTTWELSYNRISGSKENIEAKRHFLLVSAFFDGNCIDEYFFRRFFETISERPSWINMFQDQETHKWNSSIFLAVVTELRDLSLFQSISVSSQGVVYRFHPMTRKWALYRQSQTERQDLALETMDLLVNSNLDVFNSKLDEFASKQSSLLSQIATTRDILPHIESCFLNCEKFVSESEAIGTSGKIRTGYNLASIFHLFEDLDKSELIFKRILLCPMKDAPKLWRLSLCHLCAVLVEFSRFQEAIELLTEALGSLPGPSMGTWCEVELLQCLALVYYKMGKVVRGEQRKLYEACTVVKKALAIIQQLQEFGKYDPLYGMNLVFLADVYGEIPGSMDFAQSLIVEVLDRLNKWEITRGSEPHEHRVYRGLEKGSVEVMLIARIIDLSVTWVSQGHFQNTVELQKKLLHHVEKFLGEQIWLKRHISNQLHQTLQVLEFGGEANEPKKKSHLETLSFAEKTHL</sequence>
<evidence type="ECO:0000313" key="7">
    <source>
        <dbReference type="Proteomes" id="UP000308671"/>
    </source>
</evidence>
<dbReference type="GO" id="GO:0019369">
    <property type="term" value="P:arachidonate metabolic process"/>
    <property type="evidence" value="ECO:0007669"/>
    <property type="project" value="TreeGrafter"/>
</dbReference>
<comment type="caution">
    <text evidence="6">The sequence shown here is derived from an EMBL/GenBank/DDBJ whole genome shotgun (WGS) entry which is preliminary data.</text>
</comment>
<dbReference type="PROSITE" id="PS51635">
    <property type="entry name" value="PNPLA"/>
    <property type="match status" value="1"/>
</dbReference>
<dbReference type="OrthoDB" id="3551146at2759"/>
<dbReference type="PANTHER" id="PTHR24185">
    <property type="entry name" value="CALCIUM-INDEPENDENT PHOSPHOLIPASE A2-GAMMA"/>
    <property type="match status" value="1"/>
</dbReference>
<dbReference type="EMBL" id="PQXL01000701">
    <property type="protein sequence ID" value="THV44188.1"/>
    <property type="molecule type" value="Genomic_DNA"/>
</dbReference>
<feature type="domain" description="PNPLA" evidence="5">
    <location>
        <begin position="1"/>
        <end position="209"/>
    </location>
</feature>
<feature type="short sequence motif" description="GXGXXG" evidence="4">
    <location>
        <begin position="5"/>
        <end position="10"/>
    </location>
</feature>
<dbReference type="InterPro" id="IPR002641">
    <property type="entry name" value="PNPLA_dom"/>
</dbReference>
<comment type="caution">
    <text evidence="4">Lacks conserved residue(s) required for the propagation of feature annotation.</text>
</comment>
<dbReference type="Proteomes" id="UP000308671">
    <property type="component" value="Unassembled WGS sequence"/>
</dbReference>
<dbReference type="GO" id="GO:0047499">
    <property type="term" value="F:calcium-independent phospholipase A2 activity"/>
    <property type="evidence" value="ECO:0007669"/>
    <property type="project" value="TreeGrafter"/>
</dbReference>
<dbReference type="GO" id="GO:0016042">
    <property type="term" value="P:lipid catabolic process"/>
    <property type="evidence" value="ECO:0007669"/>
    <property type="project" value="UniProtKB-UniRule"/>
</dbReference>
<name>A0A4S8QI10_9HELO</name>
<keyword evidence="3 4" id="KW-0443">Lipid metabolism</keyword>
<evidence type="ECO:0000256" key="1">
    <source>
        <dbReference type="ARBA" id="ARBA00022801"/>
    </source>
</evidence>
<keyword evidence="2 4" id="KW-0442">Lipid degradation</keyword>
<dbReference type="GO" id="GO:0046486">
    <property type="term" value="P:glycerolipid metabolic process"/>
    <property type="evidence" value="ECO:0007669"/>
    <property type="project" value="UniProtKB-ARBA"/>
</dbReference>
<accession>A0A4S8QI10</accession>
<evidence type="ECO:0000256" key="4">
    <source>
        <dbReference type="PROSITE-ProRule" id="PRU01161"/>
    </source>
</evidence>
<reference evidence="6 7" key="1">
    <citation type="submission" date="2017-12" db="EMBL/GenBank/DDBJ databases">
        <title>Comparative genomics of Botrytis spp.</title>
        <authorList>
            <person name="Valero-Jimenez C.A."/>
            <person name="Tapia P."/>
            <person name="Veloso J."/>
            <person name="Silva-Moreno E."/>
            <person name="Staats M."/>
            <person name="Valdes J.H."/>
            <person name="Van Kan J.A.L."/>
        </authorList>
    </citation>
    <scope>NUCLEOTIDE SEQUENCE [LARGE SCALE GENOMIC DNA]</scope>
    <source>
        <strain evidence="6 7">MUCL435</strain>
    </source>
</reference>
<feature type="short sequence motif" description="GXSXG" evidence="4">
    <location>
        <begin position="49"/>
        <end position="53"/>
    </location>
</feature>
<evidence type="ECO:0000256" key="2">
    <source>
        <dbReference type="ARBA" id="ARBA00022963"/>
    </source>
</evidence>
<protein>
    <recommendedName>
        <fullName evidence="5">PNPLA domain-containing protein</fullName>
    </recommendedName>
</protein>